<gene>
    <name evidence="2" type="ORF">HCU01_36500</name>
    <name evidence="3" type="ORF">SAMN05660971_04106</name>
</gene>
<protein>
    <submittedName>
        <fullName evidence="3">2',3'-cyclic-nucleotide 2'-phosphodiesterase/5'-or 3'-nucleotidase, 5'-nucleotidase family</fullName>
    </submittedName>
</protein>
<evidence type="ECO:0000313" key="2">
    <source>
        <dbReference type="EMBL" id="GEN25701.1"/>
    </source>
</evidence>
<evidence type="ECO:0000313" key="3">
    <source>
        <dbReference type="EMBL" id="SHM86847.1"/>
    </source>
</evidence>
<sequence>MTEASKPLSPDQAAHPDISLSSGRSLSATRRQFLSAMIMGGSALGLGGCAAGLSRSRPRALAGQAVELLYYADLLDSHFPEVAAVAATRIGPADQLGQAPWATVQGVPRLSRSFDPAWQALTDPHAATSTRLGGSALLAASLDERRAELSGADPLTLENGQCWNGGGLGYLSSGESGPAISRMLKADVRVSSDERELWPDTAAAGYRRSSTRVLGTLGEKRNTALGISAWQRFTRAGVQVAVVGVTNPHAGDEQRALDAWFEDVSRQVDEAAASAELTIVLADVGSGPALWLAQRLAQADLVLAARGQDLWPEMVRVPRDDGGEATVCFPGSRGLGAFHISCISHGDHWRFDGHLMVADHQQLSPRGQSLAEDFQGQLARLRAPYAEWLDLPLATAPQWLWRRDTCAGSWDALIDAALAEQSSANQLRLSPGLRHDFRVAPGEPITRDHLLSLTGGHRADIFQHPMSGNGLHQLLERAADQLFGEPMLLDRSEDLPRLGGQEWQCRYSRDTGRRVNLKGQAPSSLLTWSLHPGTPKGEPLWQCLERYLRSRSDGWSLAEPERVQLDYVDGHPGWHPEARLS</sequence>
<dbReference type="GO" id="GO:0009166">
    <property type="term" value="P:nucleotide catabolic process"/>
    <property type="evidence" value="ECO:0007669"/>
    <property type="project" value="InterPro"/>
</dbReference>
<dbReference type="Gene3D" id="3.90.780.10">
    <property type="entry name" value="5'-Nucleotidase, C-terminal domain"/>
    <property type="match status" value="1"/>
</dbReference>
<accession>A0A1M7M803</accession>
<evidence type="ECO:0000313" key="5">
    <source>
        <dbReference type="Proteomes" id="UP000321726"/>
    </source>
</evidence>
<proteinExistence type="predicted"/>
<dbReference type="RefSeq" id="WP_084542069.1">
    <property type="nucleotide sequence ID" value="NZ_BJXU01000158.1"/>
</dbReference>
<reference evidence="3 4" key="1">
    <citation type="submission" date="2016-11" db="EMBL/GenBank/DDBJ databases">
        <authorList>
            <person name="Jaros S."/>
            <person name="Januszkiewicz K."/>
            <person name="Wedrychowicz H."/>
        </authorList>
    </citation>
    <scope>NUCLEOTIDE SEQUENCE [LARGE SCALE GENOMIC DNA]</scope>
    <source>
        <strain evidence="3 4">DSM 4740</strain>
    </source>
</reference>
<dbReference type="OrthoDB" id="6132867at2"/>
<dbReference type="EMBL" id="BJXU01000158">
    <property type="protein sequence ID" value="GEN25701.1"/>
    <property type="molecule type" value="Genomic_DNA"/>
</dbReference>
<dbReference type="EMBL" id="FRCA01000016">
    <property type="protein sequence ID" value="SHM86847.1"/>
    <property type="molecule type" value="Genomic_DNA"/>
</dbReference>
<evidence type="ECO:0000256" key="1">
    <source>
        <dbReference type="SAM" id="MobiDB-lite"/>
    </source>
</evidence>
<dbReference type="SUPFAM" id="SSF56300">
    <property type="entry name" value="Metallo-dependent phosphatases"/>
    <property type="match status" value="1"/>
</dbReference>
<dbReference type="Gene3D" id="3.60.21.10">
    <property type="match status" value="1"/>
</dbReference>
<feature type="region of interest" description="Disordered" evidence="1">
    <location>
        <begin position="1"/>
        <end position="21"/>
    </location>
</feature>
<dbReference type="GO" id="GO:0016787">
    <property type="term" value="F:hydrolase activity"/>
    <property type="evidence" value="ECO:0007669"/>
    <property type="project" value="InterPro"/>
</dbReference>
<dbReference type="InterPro" id="IPR006311">
    <property type="entry name" value="TAT_signal"/>
</dbReference>
<name>A0A1M7M803_9GAMM</name>
<dbReference type="InterPro" id="IPR029052">
    <property type="entry name" value="Metallo-depent_PP-like"/>
</dbReference>
<reference evidence="2 5" key="2">
    <citation type="submission" date="2019-07" db="EMBL/GenBank/DDBJ databases">
        <title>Whole genome shotgun sequence of Halomonas cupida NBRC 102219.</title>
        <authorList>
            <person name="Hosoyama A."/>
            <person name="Uohara A."/>
            <person name="Ohji S."/>
            <person name="Ichikawa N."/>
        </authorList>
    </citation>
    <scope>NUCLEOTIDE SEQUENCE [LARGE SCALE GENOMIC DNA]</scope>
    <source>
        <strain evidence="2 5">NBRC 102219</strain>
    </source>
</reference>
<dbReference type="AlphaFoldDB" id="A0A1M7M803"/>
<dbReference type="Proteomes" id="UP000321726">
    <property type="component" value="Unassembled WGS sequence"/>
</dbReference>
<organism evidence="3 4">
    <name type="scientific">Halomonas cupida</name>
    <dbReference type="NCBI Taxonomy" id="44933"/>
    <lineage>
        <taxon>Bacteria</taxon>
        <taxon>Pseudomonadati</taxon>
        <taxon>Pseudomonadota</taxon>
        <taxon>Gammaproteobacteria</taxon>
        <taxon>Oceanospirillales</taxon>
        <taxon>Halomonadaceae</taxon>
        <taxon>Halomonas</taxon>
    </lineage>
</organism>
<dbReference type="STRING" id="44933.SAMN05660971_04106"/>
<dbReference type="InterPro" id="IPR036907">
    <property type="entry name" value="5'-Nucleotdase_C_sf"/>
</dbReference>
<dbReference type="Proteomes" id="UP000184123">
    <property type="component" value="Unassembled WGS sequence"/>
</dbReference>
<dbReference type="PROSITE" id="PS51318">
    <property type="entry name" value="TAT"/>
    <property type="match status" value="1"/>
</dbReference>
<evidence type="ECO:0000313" key="4">
    <source>
        <dbReference type="Proteomes" id="UP000184123"/>
    </source>
</evidence>
<keyword evidence="5" id="KW-1185">Reference proteome</keyword>